<dbReference type="RefSeq" id="WP_072813142.1">
    <property type="nucleotide sequence ID" value="NZ_JAHWLX010000009.1"/>
</dbReference>
<evidence type="ECO:0000313" key="5">
    <source>
        <dbReference type="Proteomes" id="UP001275440"/>
    </source>
</evidence>
<sequence length="100" mass="11057">MKHVVTSDARDVTVAAGDIVELHLMERSSSGSTWFTDRIGDGLVWTNLRYLPSNNPLPGGGAERIMTLRAKRAGSWPVSLRLRPGRHATVNEYELLVKVT</sequence>
<gene>
    <name evidence="4" type="ORF">F8M49_07890</name>
</gene>
<evidence type="ECO:0000256" key="1">
    <source>
        <dbReference type="ARBA" id="ARBA00022690"/>
    </source>
</evidence>
<evidence type="ECO:0000259" key="3">
    <source>
        <dbReference type="Pfam" id="PF09394"/>
    </source>
</evidence>
<evidence type="ECO:0000313" key="4">
    <source>
        <dbReference type="EMBL" id="MDV2475355.1"/>
    </source>
</evidence>
<keyword evidence="2" id="KW-0789">Thiol protease inhibitor</keyword>
<dbReference type="InterPro" id="IPR036331">
    <property type="entry name" value="Chagasin-like_sf"/>
</dbReference>
<keyword evidence="1 4" id="KW-0646">Protease inhibitor</keyword>
<dbReference type="Pfam" id="PF09394">
    <property type="entry name" value="Inhibitor_I42"/>
    <property type="match status" value="1"/>
</dbReference>
<feature type="domain" description="Proteinase inhibitor I42 chagasin" evidence="3">
    <location>
        <begin position="14"/>
        <end position="83"/>
    </location>
</feature>
<dbReference type="GO" id="GO:0030414">
    <property type="term" value="F:peptidase inhibitor activity"/>
    <property type="evidence" value="ECO:0007669"/>
    <property type="project" value="UniProtKB-KW"/>
</dbReference>
<reference evidence="4 5" key="1">
    <citation type="submission" date="2019-10" db="EMBL/GenBank/DDBJ databases">
        <title>Draft Genome Assembly of Rhodococcus zopfii DSM44189.</title>
        <authorList>
            <person name="Sutton J.M."/>
            <person name="Akob D.M."/>
            <person name="Bushman T.J."/>
        </authorList>
    </citation>
    <scope>NUCLEOTIDE SEQUENCE [LARGE SCALE GENOMIC DNA]</scope>
    <source>
        <strain evidence="4 5">DSM 44189</strain>
    </source>
</reference>
<dbReference type="SUPFAM" id="SSF141066">
    <property type="entry name" value="ICP-like"/>
    <property type="match status" value="1"/>
</dbReference>
<organism evidence="4 5">
    <name type="scientific">Rhodococcus zopfii</name>
    <dbReference type="NCBI Taxonomy" id="43772"/>
    <lineage>
        <taxon>Bacteria</taxon>
        <taxon>Bacillati</taxon>
        <taxon>Actinomycetota</taxon>
        <taxon>Actinomycetes</taxon>
        <taxon>Mycobacteriales</taxon>
        <taxon>Nocardiaceae</taxon>
        <taxon>Rhodococcus</taxon>
    </lineage>
</organism>
<proteinExistence type="predicted"/>
<name>A0ABU3WN20_9NOCA</name>
<dbReference type="Proteomes" id="UP001275440">
    <property type="component" value="Unassembled WGS sequence"/>
</dbReference>
<dbReference type="Gene3D" id="2.60.40.2020">
    <property type="match status" value="1"/>
</dbReference>
<protein>
    <submittedName>
        <fullName evidence="4">Protease inhibitor I42 family protein</fullName>
    </submittedName>
</protein>
<dbReference type="InterPro" id="IPR018990">
    <property type="entry name" value="Prot_inh_I42_chagasin"/>
</dbReference>
<comment type="caution">
    <text evidence="4">The sequence shown here is derived from an EMBL/GenBank/DDBJ whole genome shotgun (WGS) entry which is preliminary data.</text>
</comment>
<keyword evidence="5" id="KW-1185">Reference proteome</keyword>
<dbReference type="EMBL" id="WBMO01000001">
    <property type="protein sequence ID" value="MDV2475355.1"/>
    <property type="molecule type" value="Genomic_DNA"/>
</dbReference>
<evidence type="ECO:0000256" key="2">
    <source>
        <dbReference type="ARBA" id="ARBA00022704"/>
    </source>
</evidence>
<accession>A0ABU3WN20</accession>